<dbReference type="PANTHER" id="PTHR11908">
    <property type="entry name" value="XANTHINE DEHYDROGENASE"/>
    <property type="match status" value="1"/>
</dbReference>
<reference evidence="2 3" key="1">
    <citation type="submission" date="2017-03" db="EMBL/GenBank/DDBJ databases">
        <title>Draft Genome sequence of Marispirochaeta sp. strain JC444.</title>
        <authorList>
            <person name="Shivani Y."/>
            <person name="Subhash Y."/>
            <person name="Sasikala C."/>
            <person name="Ramana C."/>
        </authorList>
    </citation>
    <scope>NUCLEOTIDE SEQUENCE [LARGE SCALE GENOMIC DNA]</scope>
    <source>
        <strain evidence="2 3">JC444</strain>
    </source>
</reference>
<evidence type="ECO:0000313" key="3">
    <source>
        <dbReference type="Proteomes" id="UP000192343"/>
    </source>
</evidence>
<dbReference type="RefSeq" id="WP_083051757.1">
    <property type="nucleotide sequence ID" value="NZ_MWQY01000016.1"/>
</dbReference>
<dbReference type="GO" id="GO:0005506">
    <property type="term" value="F:iron ion binding"/>
    <property type="evidence" value="ECO:0007669"/>
    <property type="project" value="InterPro"/>
</dbReference>
<dbReference type="Pfam" id="PF20256">
    <property type="entry name" value="MoCoBD_2"/>
    <property type="match status" value="2"/>
</dbReference>
<dbReference type="PANTHER" id="PTHR11908:SF157">
    <property type="entry name" value="XANTHINE DEHYDROGENASE SUBUNIT D-RELATED"/>
    <property type="match status" value="1"/>
</dbReference>
<dbReference type="Gene3D" id="3.30.365.10">
    <property type="entry name" value="Aldehyde oxidase/xanthine dehydrogenase, molybdopterin binding domain"/>
    <property type="match status" value="4"/>
</dbReference>
<comment type="caution">
    <text evidence="2">The sequence shown here is derived from an EMBL/GenBank/DDBJ whole genome shotgun (WGS) entry which is preliminary data.</text>
</comment>
<accession>A0A1Y1RVF5</accession>
<evidence type="ECO:0000313" key="2">
    <source>
        <dbReference type="EMBL" id="ORC34010.1"/>
    </source>
</evidence>
<name>A0A1Y1RVF5_9SPIO</name>
<protein>
    <submittedName>
        <fullName evidence="2">Aldehyde oxidase</fullName>
    </submittedName>
</protein>
<dbReference type="SUPFAM" id="SSF56003">
    <property type="entry name" value="Molybdenum cofactor-binding domain"/>
    <property type="match status" value="1"/>
</dbReference>
<dbReference type="InterPro" id="IPR016208">
    <property type="entry name" value="Ald_Oxase/xanthine_DH-like"/>
</dbReference>
<dbReference type="AlphaFoldDB" id="A0A1Y1RVF5"/>
<sequence>MSADISKSIPRADGRAKAEGRARYIADYPHDDMLCARFYRAPFSRGIIRSIKLPELPEGYHAVDYRDIPAANHIALIKNDLPAFAEKEIRYRGQIILILAGPDPDMVDELLQEIEVDYEAGIPAAGIDEGLACVGGPIHGTDNIYADLHIKKGDPDAAFASAARIVEGEYSTGFQEQLYMEPQGLMAWTEEENRKVVVQGSMQCPYYVKHSVEEVLGEGYEVRVIETTTGGAFGGKEDYPEIMGAPLAVAAVKIGKPLRMVFDRFEDLSWTSKRHPSRTRIRTAHDADGRITAMDYDIIIDGGAYESYSLIVLQRAIFTSNGVYNFPNVRVRGRAVASSTVPSGAFRGFGAPQAIYALEMHMEKAAREFSADPVDYRMPYVAAKGDPTITGGRIHEDVIMDRLIEKALEISGFREKRERYRKEPWKGIGISFFNHGCGFTGDGEQRLIKAKASLRKNADDSVDILIANIDMGQGPQTTFPKIVARILDLPRERIRYDNPDTDKVPNSGPTVASRTMMIVGYLVQKAAERLKKEWVGGKVQEIEEHYSMPPYVRWKQETLTGDAYPAFGWGINVVEVEVDPVTWEPAVLGAWGVYDVGVAIDERVVAGQIQGGMSQALGYACLENLEVDGDGVFRQRTMADYIVPTSLDFPRTGACTLDNPYEYGPFGAKGVGEIVHDGGHAAFCAALEQATGRDCPDVPLTPERLLEIMNNDD</sequence>
<dbReference type="Pfam" id="PF01315">
    <property type="entry name" value="Ald_Xan_dh_C"/>
    <property type="match status" value="1"/>
</dbReference>
<dbReference type="Gene3D" id="3.90.1170.50">
    <property type="entry name" value="Aldehyde oxidase/xanthine dehydrogenase, a/b hammerhead"/>
    <property type="match status" value="1"/>
</dbReference>
<dbReference type="EMBL" id="MWQY01000016">
    <property type="protein sequence ID" value="ORC34010.1"/>
    <property type="molecule type" value="Genomic_DNA"/>
</dbReference>
<organism evidence="2 3">
    <name type="scientific">Marispirochaeta aestuarii</name>
    <dbReference type="NCBI Taxonomy" id="1963862"/>
    <lineage>
        <taxon>Bacteria</taxon>
        <taxon>Pseudomonadati</taxon>
        <taxon>Spirochaetota</taxon>
        <taxon>Spirochaetia</taxon>
        <taxon>Spirochaetales</taxon>
        <taxon>Spirochaetaceae</taxon>
        <taxon>Marispirochaeta</taxon>
    </lineage>
</organism>
<dbReference type="GO" id="GO:0016491">
    <property type="term" value="F:oxidoreductase activity"/>
    <property type="evidence" value="ECO:0007669"/>
    <property type="project" value="InterPro"/>
</dbReference>
<dbReference type="SUPFAM" id="SSF54665">
    <property type="entry name" value="CO dehydrogenase molybdoprotein N-domain-like"/>
    <property type="match status" value="1"/>
</dbReference>
<keyword evidence="3" id="KW-1185">Reference proteome</keyword>
<dbReference type="InterPro" id="IPR008274">
    <property type="entry name" value="AldOxase/xan_DH_MoCoBD1"/>
</dbReference>
<gene>
    <name evidence="2" type="ORF">B4O97_14070</name>
</gene>
<feature type="domain" description="Aldehyde oxidase/xanthine dehydrogenase a/b hammerhead" evidence="1">
    <location>
        <begin position="19"/>
        <end position="122"/>
    </location>
</feature>
<dbReference type="InterPro" id="IPR000674">
    <property type="entry name" value="Ald_Oxase/Xan_DH_a/b"/>
</dbReference>
<dbReference type="Pfam" id="PF02738">
    <property type="entry name" value="MoCoBD_1"/>
    <property type="match status" value="1"/>
</dbReference>
<evidence type="ECO:0000259" key="1">
    <source>
        <dbReference type="SMART" id="SM01008"/>
    </source>
</evidence>
<proteinExistence type="predicted"/>
<dbReference type="SMART" id="SM01008">
    <property type="entry name" value="Ald_Xan_dh_C"/>
    <property type="match status" value="1"/>
</dbReference>
<dbReference type="InterPro" id="IPR036856">
    <property type="entry name" value="Ald_Oxase/Xan_DH_a/b_sf"/>
</dbReference>
<dbReference type="STRING" id="1963862.B4O97_14070"/>
<dbReference type="InterPro" id="IPR037165">
    <property type="entry name" value="AldOxase/xan_DH_Mopterin-bd_sf"/>
</dbReference>
<dbReference type="InterPro" id="IPR046867">
    <property type="entry name" value="AldOxase/xan_DH_MoCoBD2"/>
</dbReference>
<dbReference type="OrthoDB" id="9759099at2"/>
<dbReference type="Proteomes" id="UP000192343">
    <property type="component" value="Unassembled WGS sequence"/>
</dbReference>